<feature type="transmembrane region" description="Helical" evidence="1">
    <location>
        <begin position="223"/>
        <end position="245"/>
    </location>
</feature>
<protein>
    <recommendedName>
        <fullName evidence="4">DUF2955 domain-containing protein</fullName>
    </recommendedName>
</protein>
<feature type="transmembrane region" description="Helical" evidence="1">
    <location>
        <begin position="131"/>
        <end position="154"/>
    </location>
</feature>
<reference evidence="3" key="1">
    <citation type="submission" date="2015-08" db="EMBL/GenBank/DDBJ databases">
        <title>Vibrio galatheae sp. nov., a novel member of the Vibrionaceae family isolated from the Solomon Islands.</title>
        <authorList>
            <person name="Giubergia S."/>
            <person name="Machado H."/>
            <person name="Mateiu R.V."/>
            <person name="Gram L."/>
        </authorList>
    </citation>
    <scope>NUCLEOTIDE SEQUENCE [LARGE SCALE GENOMIC DNA]</scope>
    <source>
        <strain evidence="3">DSM 19134</strain>
    </source>
</reference>
<dbReference type="RefSeq" id="WP_053407517.1">
    <property type="nucleotide sequence ID" value="NZ_LHPI01000001.1"/>
</dbReference>
<evidence type="ECO:0000313" key="2">
    <source>
        <dbReference type="EMBL" id="KOO09258.1"/>
    </source>
</evidence>
<keyword evidence="1" id="KW-1133">Transmembrane helix</keyword>
<comment type="caution">
    <text evidence="2">The sequence shown here is derived from an EMBL/GenBank/DDBJ whole genome shotgun (WGS) entry which is preliminary data.</text>
</comment>
<dbReference type="EMBL" id="LHPI01000001">
    <property type="protein sequence ID" value="KOO09258.1"/>
    <property type="molecule type" value="Genomic_DNA"/>
</dbReference>
<gene>
    <name evidence="2" type="ORF">AKJ31_02545</name>
</gene>
<proteinExistence type="predicted"/>
<keyword evidence="1" id="KW-0812">Transmembrane</keyword>
<evidence type="ECO:0000313" key="3">
    <source>
        <dbReference type="Proteomes" id="UP000037530"/>
    </source>
</evidence>
<feature type="transmembrane region" description="Helical" evidence="1">
    <location>
        <begin position="106"/>
        <end position="125"/>
    </location>
</feature>
<name>A0A0M0I5Q5_9VIBR</name>
<dbReference type="Pfam" id="PF04955">
    <property type="entry name" value="HupE_UreJ"/>
    <property type="match status" value="1"/>
</dbReference>
<dbReference type="AlphaFoldDB" id="A0A0M0I5Q5"/>
<feature type="transmembrane region" description="Helical" evidence="1">
    <location>
        <begin position="307"/>
        <end position="327"/>
    </location>
</feature>
<feature type="transmembrane region" description="Helical" evidence="1">
    <location>
        <begin position="251"/>
        <end position="268"/>
    </location>
</feature>
<dbReference type="InterPro" id="IPR007038">
    <property type="entry name" value="HupE_UreJ"/>
</dbReference>
<keyword evidence="3" id="KW-1185">Reference proteome</keyword>
<feature type="transmembrane region" description="Helical" evidence="1">
    <location>
        <begin position="12"/>
        <end position="33"/>
    </location>
</feature>
<organism evidence="2 3">
    <name type="scientific">Vibrio hepatarius</name>
    <dbReference type="NCBI Taxonomy" id="171383"/>
    <lineage>
        <taxon>Bacteria</taxon>
        <taxon>Pseudomonadati</taxon>
        <taxon>Pseudomonadota</taxon>
        <taxon>Gammaproteobacteria</taxon>
        <taxon>Vibrionales</taxon>
        <taxon>Vibrionaceae</taxon>
        <taxon>Vibrio</taxon>
        <taxon>Vibrio oreintalis group</taxon>
    </lineage>
</organism>
<feature type="transmembrane region" description="Helical" evidence="1">
    <location>
        <begin position="80"/>
        <end position="99"/>
    </location>
</feature>
<feature type="transmembrane region" description="Helical" evidence="1">
    <location>
        <begin position="200"/>
        <end position="216"/>
    </location>
</feature>
<feature type="transmembrane region" description="Helical" evidence="1">
    <location>
        <begin position="177"/>
        <end position="194"/>
    </location>
</feature>
<dbReference type="InterPro" id="IPR022604">
    <property type="entry name" value="DUF2955"/>
</dbReference>
<evidence type="ECO:0000256" key="1">
    <source>
        <dbReference type="SAM" id="Phobius"/>
    </source>
</evidence>
<feature type="transmembrane region" description="Helical" evidence="1">
    <location>
        <begin position="54"/>
        <end position="74"/>
    </location>
</feature>
<dbReference type="OrthoDB" id="6222260at2"/>
<evidence type="ECO:0008006" key="4">
    <source>
        <dbReference type="Google" id="ProtNLM"/>
    </source>
</evidence>
<dbReference type="Pfam" id="PF11168">
    <property type="entry name" value="DUF2955"/>
    <property type="match status" value="1"/>
</dbReference>
<dbReference type="Proteomes" id="UP000037530">
    <property type="component" value="Unassembled WGS sequence"/>
</dbReference>
<dbReference type="STRING" id="171383.AKJ31_02545"/>
<keyword evidence="1" id="KW-0472">Membrane</keyword>
<sequence>MFDKFSSSGRATLRFTLAMTFAIALTAMFDWTLDYIMPVLLAKFLVGKQAPTWHTVYELMLGMLCLVAIAGVASLGLNQYPFPMLLTIALVMFWSYYAFIDPKWNFLATLTLFGIVVIPFFGEGYSNQSLLVALSIAASGAIAILLFVLINILIPHQSKHSEEKAELLPTQERIKESARALVIAFPIVCIIYWFGTKDHLLFMIFVTLLSLQATVEKSTKVSIYLIFTNSLGGLFALAALTLVSLNPSIEFYVLLTGTLCFIAAQKIFSPSAKVAIYTGVFDAFLVILLSVAQSPEGDFAASFYQRIIQIFVVSIYMIVAAAVMDLYMAKKSLTEGKPLTFENN</sequence>
<feature type="transmembrane region" description="Helical" evidence="1">
    <location>
        <begin position="275"/>
        <end position="295"/>
    </location>
</feature>
<dbReference type="PATRIC" id="fig|171383.3.peg.523"/>
<accession>A0A0M0I5Q5</accession>